<evidence type="ECO:0000256" key="3">
    <source>
        <dbReference type="SAM" id="SignalP"/>
    </source>
</evidence>
<reference evidence="5 6" key="1">
    <citation type="submission" date="2020-06" db="EMBL/GenBank/DDBJ databases">
        <title>WGS assembly of Ceratodon purpureus strain R40.</title>
        <authorList>
            <person name="Carey S.B."/>
            <person name="Jenkins J."/>
            <person name="Shu S."/>
            <person name="Lovell J.T."/>
            <person name="Sreedasyam A."/>
            <person name="Maumus F."/>
            <person name="Tiley G.P."/>
            <person name="Fernandez-Pozo N."/>
            <person name="Barry K."/>
            <person name="Chen C."/>
            <person name="Wang M."/>
            <person name="Lipzen A."/>
            <person name="Daum C."/>
            <person name="Saski C.A."/>
            <person name="Payton A.C."/>
            <person name="Mcbreen J.C."/>
            <person name="Conrad R.E."/>
            <person name="Kollar L.M."/>
            <person name="Olsson S."/>
            <person name="Huttunen S."/>
            <person name="Landis J.B."/>
            <person name="Wickett N.J."/>
            <person name="Johnson M.G."/>
            <person name="Rensing S.A."/>
            <person name="Grimwood J."/>
            <person name="Schmutz J."/>
            <person name="Mcdaniel S.F."/>
        </authorList>
    </citation>
    <scope>NUCLEOTIDE SEQUENCE [LARGE SCALE GENOMIC DNA]</scope>
    <source>
        <strain evidence="5 6">R40</strain>
    </source>
</reference>
<evidence type="ECO:0000313" key="5">
    <source>
        <dbReference type="EMBL" id="KAG0570291.1"/>
    </source>
</evidence>
<feature type="domain" description="CAAX prenyl protease 2/Lysostaphin resistance protein A-like" evidence="4">
    <location>
        <begin position="241"/>
        <end position="328"/>
    </location>
</feature>
<keyword evidence="6" id="KW-1185">Reference proteome</keyword>
<gene>
    <name evidence="5" type="ORF">KC19_6G151700</name>
</gene>
<dbReference type="GO" id="GO:0080120">
    <property type="term" value="P:CAAX-box protein maturation"/>
    <property type="evidence" value="ECO:0007669"/>
    <property type="project" value="UniProtKB-ARBA"/>
</dbReference>
<dbReference type="GO" id="GO:0004175">
    <property type="term" value="F:endopeptidase activity"/>
    <property type="evidence" value="ECO:0007669"/>
    <property type="project" value="UniProtKB-ARBA"/>
</dbReference>
<keyword evidence="2" id="KW-0812">Transmembrane</keyword>
<evidence type="ECO:0000256" key="1">
    <source>
        <dbReference type="SAM" id="MobiDB-lite"/>
    </source>
</evidence>
<dbReference type="Proteomes" id="UP000822688">
    <property type="component" value="Chromosome 6"/>
</dbReference>
<feature type="transmembrane region" description="Helical" evidence="2">
    <location>
        <begin position="108"/>
        <end position="131"/>
    </location>
</feature>
<feature type="transmembrane region" description="Helical" evidence="2">
    <location>
        <begin position="143"/>
        <end position="165"/>
    </location>
</feature>
<feature type="chain" id="PRO_5035876679" description="CAAX prenyl protease 2/Lysostaphin resistance protein A-like domain-containing protein" evidence="3">
    <location>
        <begin position="20"/>
        <end position="348"/>
    </location>
</feature>
<feature type="transmembrane region" description="Helical" evidence="2">
    <location>
        <begin position="227"/>
        <end position="252"/>
    </location>
</feature>
<evidence type="ECO:0000313" key="6">
    <source>
        <dbReference type="Proteomes" id="UP000822688"/>
    </source>
</evidence>
<dbReference type="PANTHER" id="PTHR43592">
    <property type="entry name" value="CAAX AMINO TERMINAL PROTEASE"/>
    <property type="match status" value="1"/>
</dbReference>
<evidence type="ECO:0000259" key="4">
    <source>
        <dbReference type="Pfam" id="PF02517"/>
    </source>
</evidence>
<proteinExistence type="predicted"/>
<name>A0A8T0HEU9_CERPU</name>
<dbReference type="InterPro" id="IPR003675">
    <property type="entry name" value="Rce1/LyrA-like_dom"/>
</dbReference>
<feature type="transmembrane region" description="Helical" evidence="2">
    <location>
        <begin position="319"/>
        <end position="339"/>
    </location>
</feature>
<organism evidence="5 6">
    <name type="scientific">Ceratodon purpureus</name>
    <name type="common">Fire moss</name>
    <name type="synonym">Dicranum purpureum</name>
    <dbReference type="NCBI Taxonomy" id="3225"/>
    <lineage>
        <taxon>Eukaryota</taxon>
        <taxon>Viridiplantae</taxon>
        <taxon>Streptophyta</taxon>
        <taxon>Embryophyta</taxon>
        <taxon>Bryophyta</taxon>
        <taxon>Bryophytina</taxon>
        <taxon>Bryopsida</taxon>
        <taxon>Dicranidae</taxon>
        <taxon>Pseudoditrichales</taxon>
        <taxon>Ditrichaceae</taxon>
        <taxon>Ceratodon</taxon>
    </lineage>
</organism>
<sequence length="348" mass="37144">MAMATPMAHLLLGASRVHAHAALACVPALRSPLQRSCQFSLLSIRPRIDVHSLGASLLLRPTLCRSSSKPRAPLSTEPPVPEPEQEPGWPNLEPWDVPWDGTTTAVGMLSWLFSFVVTGLAVSVVAAQLGIGRRQGLDLDEQATFILFNQLTQTVAGLGSLSLVLGRYKPLPPQLFSYDFSEPFNLRRGWILYGGLGLLGATASVVAASSLVVNLTGQPPPREEADALLQLLPIIGASPGSTAALVFVTGVLAPLLEETVFRGFFLTSLTKWVPTPVAIVVSAFAFAGAHLTPGEFPQLAALGIVLGLTYAQTRTLVTPILIHSLWNSGVIVILTVLRLQGYDIKELL</sequence>
<dbReference type="PANTHER" id="PTHR43592:SF15">
    <property type="entry name" value="CAAX AMINO TERMINAL PROTEASE FAMILY PROTEIN"/>
    <property type="match status" value="1"/>
</dbReference>
<dbReference type="EMBL" id="CM026427">
    <property type="protein sequence ID" value="KAG0570291.1"/>
    <property type="molecule type" value="Genomic_DNA"/>
</dbReference>
<dbReference type="AlphaFoldDB" id="A0A8T0HEU9"/>
<comment type="caution">
    <text evidence="5">The sequence shown here is derived from an EMBL/GenBank/DDBJ whole genome shotgun (WGS) entry which is preliminary data.</text>
</comment>
<feature type="region of interest" description="Disordered" evidence="1">
    <location>
        <begin position="66"/>
        <end position="88"/>
    </location>
</feature>
<keyword evidence="2" id="KW-1133">Transmembrane helix</keyword>
<dbReference type="Pfam" id="PF02517">
    <property type="entry name" value="Rce1-like"/>
    <property type="match status" value="1"/>
</dbReference>
<accession>A0A8T0HEU9</accession>
<feature type="signal peptide" evidence="3">
    <location>
        <begin position="1"/>
        <end position="19"/>
    </location>
</feature>
<evidence type="ECO:0000256" key="2">
    <source>
        <dbReference type="SAM" id="Phobius"/>
    </source>
</evidence>
<feature type="transmembrane region" description="Helical" evidence="2">
    <location>
        <begin position="272"/>
        <end position="289"/>
    </location>
</feature>
<keyword evidence="3" id="KW-0732">Signal</keyword>
<keyword evidence="2" id="KW-0472">Membrane</keyword>
<feature type="transmembrane region" description="Helical" evidence="2">
    <location>
        <begin position="190"/>
        <end position="215"/>
    </location>
</feature>
<protein>
    <recommendedName>
        <fullName evidence="4">CAAX prenyl protease 2/Lysostaphin resistance protein A-like domain-containing protein</fullName>
    </recommendedName>
</protein>